<evidence type="ECO:0000256" key="3">
    <source>
        <dbReference type="ARBA" id="ARBA00022989"/>
    </source>
</evidence>
<keyword evidence="8" id="KW-1185">Reference proteome</keyword>
<evidence type="ECO:0000256" key="4">
    <source>
        <dbReference type="ARBA" id="ARBA00023136"/>
    </source>
</evidence>
<dbReference type="InterPro" id="IPR036259">
    <property type="entry name" value="MFS_trans_sf"/>
</dbReference>
<keyword evidence="2 5" id="KW-0812">Transmembrane</keyword>
<evidence type="ECO:0000313" key="8">
    <source>
        <dbReference type="Proteomes" id="UP001610334"/>
    </source>
</evidence>
<keyword evidence="4 5" id="KW-0472">Membrane</keyword>
<accession>A0ABR4H3S5</accession>
<feature type="transmembrane region" description="Helical" evidence="5">
    <location>
        <begin position="169"/>
        <end position="186"/>
    </location>
</feature>
<feature type="transmembrane region" description="Helical" evidence="5">
    <location>
        <begin position="12"/>
        <end position="37"/>
    </location>
</feature>
<feature type="transmembrane region" description="Helical" evidence="5">
    <location>
        <begin position="274"/>
        <end position="293"/>
    </location>
</feature>
<dbReference type="Pfam" id="PF07690">
    <property type="entry name" value="MFS_1"/>
    <property type="match status" value="1"/>
</dbReference>
<dbReference type="PANTHER" id="PTHR23501">
    <property type="entry name" value="MAJOR FACILITATOR SUPERFAMILY"/>
    <property type="match status" value="1"/>
</dbReference>
<reference evidence="7 8" key="1">
    <citation type="submission" date="2024-07" db="EMBL/GenBank/DDBJ databases">
        <title>Section-level genome sequencing and comparative genomics of Aspergillus sections Usti and Cavernicolus.</title>
        <authorList>
            <consortium name="Lawrence Berkeley National Laboratory"/>
            <person name="Nybo J.L."/>
            <person name="Vesth T.C."/>
            <person name="Theobald S."/>
            <person name="Frisvad J.C."/>
            <person name="Larsen T.O."/>
            <person name="Kjaerboelling I."/>
            <person name="Rothschild-Mancinelli K."/>
            <person name="Lyhne E.K."/>
            <person name="Kogle M.E."/>
            <person name="Barry K."/>
            <person name="Clum A."/>
            <person name="Na H."/>
            <person name="Ledsgaard L."/>
            <person name="Lin J."/>
            <person name="Lipzen A."/>
            <person name="Kuo A."/>
            <person name="Riley R."/>
            <person name="Mondo S."/>
            <person name="Labutti K."/>
            <person name="Haridas S."/>
            <person name="Pangalinan J."/>
            <person name="Salamov A.A."/>
            <person name="Simmons B.A."/>
            <person name="Magnuson J.K."/>
            <person name="Chen J."/>
            <person name="Drula E."/>
            <person name="Henrissat B."/>
            <person name="Wiebenga A."/>
            <person name="Lubbers R.J."/>
            <person name="Gomes A.C."/>
            <person name="Makela M.R."/>
            <person name="Stajich J."/>
            <person name="Grigoriev I.V."/>
            <person name="Mortensen U.H."/>
            <person name="De Vries R.P."/>
            <person name="Baker S.E."/>
            <person name="Andersen M.R."/>
        </authorList>
    </citation>
    <scope>NUCLEOTIDE SEQUENCE [LARGE SCALE GENOMIC DNA]</scope>
    <source>
        <strain evidence="7 8">CBS 588.65</strain>
    </source>
</reference>
<dbReference type="PROSITE" id="PS50850">
    <property type="entry name" value="MFS"/>
    <property type="match status" value="1"/>
</dbReference>
<feature type="transmembrane region" description="Helical" evidence="5">
    <location>
        <begin position="299"/>
        <end position="323"/>
    </location>
</feature>
<proteinExistence type="predicted"/>
<feature type="transmembrane region" description="Helical" evidence="5">
    <location>
        <begin position="101"/>
        <end position="121"/>
    </location>
</feature>
<organism evidence="7 8">
    <name type="scientific">Aspergillus granulosus</name>
    <dbReference type="NCBI Taxonomy" id="176169"/>
    <lineage>
        <taxon>Eukaryota</taxon>
        <taxon>Fungi</taxon>
        <taxon>Dikarya</taxon>
        <taxon>Ascomycota</taxon>
        <taxon>Pezizomycotina</taxon>
        <taxon>Eurotiomycetes</taxon>
        <taxon>Eurotiomycetidae</taxon>
        <taxon>Eurotiales</taxon>
        <taxon>Aspergillaceae</taxon>
        <taxon>Aspergillus</taxon>
        <taxon>Aspergillus subgen. Nidulantes</taxon>
    </lineage>
</organism>
<keyword evidence="3 5" id="KW-1133">Transmembrane helix</keyword>
<feature type="transmembrane region" description="Helical" evidence="5">
    <location>
        <begin position="241"/>
        <end position="262"/>
    </location>
</feature>
<dbReference type="EMBL" id="JBFXLT010000077">
    <property type="protein sequence ID" value="KAL2810093.1"/>
    <property type="molecule type" value="Genomic_DNA"/>
</dbReference>
<feature type="transmembrane region" description="Helical" evidence="5">
    <location>
        <begin position="137"/>
        <end position="157"/>
    </location>
</feature>
<feature type="transmembrane region" description="Helical" evidence="5">
    <location>
        <begin position="43"/>
        <end position="64"/>
    </location>
</feature>
<feature type="transmembrane region" description="Helical" evidence="5">
    <location>
        <begin position="352"/>
        <end position="377"/>
    </location>
</feature>
<evidence type="ECO:0000313" key="7">
    <source>
        <dbReference type="EMBL" id="KAL2810093.1"/>
    </source>
</evidence>
<dbReference type="InterPro" id="IPR020846">
    <property type="entry name" value="MFS_dom"/>
</dbReference>
<protein>
    <submittedName>
        <fullName evidence="7">Major facilitator superfamily domain-containing protein</fullName>
    </submittedName>
</protein>
<sequence length="440" mass="48124">MLSEVFGQGPILIAAVVIAIAGTGVCSGSLSIFSLVAGRLVQGAGSGGAMAVSLLLVTDLIPYTHRVRFSDYPCRAWALGAMLGPLSGGFFGEYGNWNWTFYFSYIFSTLSLFVTPFAINLRECTSISRRATREMDWLGAILTFLGLGSLLLGVSWVGQRPSGWDDWRLLISSCIGGLAMVALVLYESVWVARPMFNLGIFNSIPTIMLYVGSLLHGILFLCHLQNLSMYIFLVKQLSSPLTGLSILTVTGPAFLILLLLGKMRPGRHYFRARWIIRGGWVLSILVTGCFILLNHDSSTSAWVFIFFATGLSHVLLSFGYNSCSHTESVIRKREEQAERQDVREARGSSPAFAILMYSILRTWGMCIAVPVGGTIVLTQMAQEIDQSSVDSSSPLDRQGGIILSPDNREELGPLFLDGFRLVWRFFLGVSALGGISSLLI</sequence>
<comment type="caution">
    <text evidence="7">The sequence shown here is derived from an EMBL/GenBank/DDBJ whole genome shotgun (WGS) entry which is preliminary data.</text>
</comment>
<evidence type="ECO:0000256" key="2">
    <source>
        <dbReference type="ARBA" id="ARBA00022692"/>
    </source>
</evidence>
<feature type="domain" description="Major facilitator superfamily (MFS) profile" evidence="6">
    <location>
        <begin position="1"/>
        <end position="440"/>
    </location>
</feature>
<dbReference type="Gene3D" id="1.20.1720.10">
    <property type="entry name" value="Multidrug resistance protein D"/>
    <property type="match status" value="1"/>
</dbReference>
<gene>
    <name evidence="7" type="ORF">BJX63DRAFT_329924</name>
</gene>
<dbReference type="InterPro" id="IPR011701">
    <property type="entry name" value="MFS"/>
</dbReference>
<comment type="subcellular location">
    <subcellularLocation>
        <location evidence="1">Membrane</location>
        <topology evidence="1">Multi-pass membrane protein</topology>
    </subcellularLocation>
</comment>
<evidence type="ECO:0000259" key="6">
    <source>
        <dbReference type="PROSITE" id="PS50850"/>
    </source>
</evidence>
<feature type="transmembrane region" description="Helical" evidence="5">
    <location>
        <begin position="198"/>
        <end position="221"/>
    </location>
</feature>
<dbReference type="SUPFAM" id="SSF103473">
    <property type="entry name" value="MFS general substrate transporter"/>
    <property type="match status" value="1"/>
</dbReference>
<dbReference type="PANTHER" id="PTHR23501:SF149">
    <property type="entry name" value="MULTIDRUG TRANSPORTER, PUTATIVE (AFU_ORTHOLOGUE AFUA_5G10430)-RELATED"/>
    <property type="match status" value="1"/>
</dbReference>
<name>A0ABR4H3S5_9EURO</name>
<dbReference type="Proteomes" id="UP001610334">
    <property type="component" value="Unassembled WGS sequence"/>
</dbReference>
<feature type="transmembrane region" description="Helical" evidence="5">
    <location>
        <begin position="421"/>
        <end position="439"/>
    </location>
</feature>
<evidence type="ECO:0000256" key="5">
    <source>
        <dbReference type="SAM" id="Phobius"/>
    </source>
</evidence>
<evidence type="ECO:0000256" key="1">
    <source>
        <dbReference type="ARBA" id="ARBA00004141"/>
    </source>
</evidence>